<evidence type="ECO:0000313" key="3">
    <source>
        <dbReference type="EMBL" id="WUT87376.1"/>
    </source>
</evidence>
<dbReference type="PROSITE" id="PS50943">
    <property type="entry name" value="HTH_CROC1"/>
    <property type="match status" value="1"/>
</dbReference>
<gene>
    <name evidence="3" type="ORF">OG515_00030</name>
</gene>
<feature type="compositionally biased region" description="Basic and acidic residues" evidence="1">
    <location>
        <begin position="444"/>
        <end position="453"/>
    </location>
</feature>
<dbReference type="SUPFAM" id="SSF47413">
    <property type="entry name" value="lambda repressor-like DNA-binding domains"/>
    <property type="match status" value="1"/>
</dbReference>
<dbReference type="EMBL" id="CP109019">
    <property type="protein sequence ID" value="WUT87376.1"/>
    <property type="molecule type" value="Genomic_DNA"/>
</dbReference>
<dbReference type="SMART" id="SM00530">
    <property type="entry name" value="HTH_XRE"/>
    <property type="match status" value="1"/>
</dbReference>
<name>A0ABZ1XUY3_9ACTN</name>
<sequence>MPEWVWRDADVIESLAKWDFGAAFHRIRQIAHLRQEDLASLTGLSQSYLSALESGTRRLTHVEKIKIVLRGLGVPQRAAPELVATDLSSRLHGATTEAVHGTVWESPVEVARRLHAAASSNTDGSILLVLRETIEGVVHRYEAEGPYSLAGEVLEVRRYVGELLEGRQLPRQREALFRLAAQASALLAYMAVNAGREVLAEAYCAEAAELASHIDDRELVMWIQGTRSLNAYYAGRFEQAVACADAGVAIDPGHPQAIRLQANGRARALGKLGDVTGAERAIAAALDLSARHDVADGLTPCISFVPYALARTLANAATVHVALRSPHRVLAYADEIDDRVEQSDSAWSRALVRLDVATAVLTSERPDVEQAMVLGRQILEADGGAPIRSVVQRAGDLYLLAAPWRHLPAVREYGEALRVWQSAPQARALVGSAKLARPVQPTRRAADAAHSRFEGLPAQPPAEHD</sequence>
<organism evidence="3 4">
    <name type="scientific">Streptomyces melanogenes</name>
    <dbReference type="NCBI Taxonomy" id="67326"/>
    <lineage>
        <taxon>Bacteria</taxon>
        <taxon>Bacillati</taxon>
        <taxon>Actinomycetota</taxon>
        <taxon>Actinomycetes</taxon>
        <taxon>Kitasatosporales</taxon>
        <taxon>Streptomycetaceae</taxon>
        <taxon>Streptomyces</taxon>
    </lineage>
</organism>
<dbReference type="Pfam" id="PF13560">
    <property type="entry name" value="HTH_31"/>
    <property type="match status" value="1"/>
</dbReference>
<dbReference type="Gene3D" id="1.10.260.40">
    <property type="entry name" value="lambda repressor-like DNA-binding domains"/>
    <property type="match status" value="1"/>
</dbReference>
<reference evidence="3" key="1">
    <citation type="submission" date="2022-10" db="EMBL/GenBank/DDBJ databases">
        <title>The complete genomes of actinobacterial strains from the NBC collection.</title>
        <authorList>
            <person name="Joergensen T.S."/>
            <person name="Alvarez Arevalo M."/>
            <person name="Sterndorff E.B."/>
            <person name="Faurdal D."/>
            <person name="Vuksanovic O."/>
            <person name="Mourched A.-S."/>
            <person name="Charusanti P."/>
            <person name="Shaw S."/>
            <person name="Blin K."/>
            <person name="Weber T."/>
        </authorList>
    </citation>
    <scope>NUCLEOTIDE SEQUENCE</scope>
    <source>
        <strain evidence="3">NBC_00668</strain>
    </source>
</reference>
<keyword evidence="4" id="KW-1185">Reference proteome</keyword>
<accession>A0ABZ1XUY3</accession>
<evidence type="ECO:0000313" key="4">
    <source>
        <dbReference type="Proteomes" id="UP001432060"/>
    </source>
</evidence>
<dbReference type="Proteomes" id="UP001432060">
    <property type="component" value="Chromosome"/>
</dbReference>
<feature type="region of interest" description="Disordered" evidence="1">
    <location>
        <begin position="440"/>
        <end position="465"/>
    </location>
</feature>
<dbReference type="SUPFAM" id="SSF48452">
    <property type="entry name" value="TPR-like"/>
    <property type="match status" value="1"/>
</dbReference>
<evidence type="ECO:0000256" key="1">
    <source>
        <dbReference type="SAM" id="MobiDB-lite"/>
    </source>
</evidence>
<dbReference type="InterPro" id="IPR010982">
    <property type="entry name" value="Lambda_DNA-bd_dom_sf"/>
</dbReference>
<proteinExistence type="predicted"/>
<dbReference type="CDD" id="cd00093">
    <property type="entry name" value="HTH_XRE"/>
    <property type="match status" value="1"/>
</dbReference>
<dbReference type="InterPro" id="IPR001387">
    <property type="entry name" value="Cro/C1-type_HTH"/>
</dbReference>
<dbReference type="Gene3D" id="1.25.40.10">
    <property type="entry name" value="Tetratricopeptide repeat domain"/>
    <property type="match status" value="1"/>
</dbReference>
<evidence type="ECO:0000259" key="2">
    <source>
        <dbReference type="PROSITE" id="PS50943"/>
    </source>
</evidence>
<protein>
    <submittedName>
        <fullName evidence="3">Helix-turn-helix domain-containing protein</fullName>
    </submittedName>
</protein>
<dbReference type="InterPro" id="IPR011990">
    <property type="entry name" value="TPR-like_helical_dom_sf"/>
</dbReference>
<feature type="domain" description="HTH cro/C1-type" evidence="2">
    <location>
        <begin position="26"/>
        <end position="79"/>
    </location>
</feature>